<dbReference type="Pfam" id="PF02563">
    <property type="entry name" value="Poly_export"/>
    <property type="match status" value="1"/>
</dbReference>
<dbReference type="InterPro" id="IPR019554">
    <property type="entry name" value="Soluble_ligand-bd"/>
</dbReference>
<dbReference type="Gene3D" id="3.10.560.10">
    <property type="entry name" value="Outer membrane lipoprotein wza domain like"/>
    <property type="match status" value="2"/>
</dbReference>
<evidence type="ECO:0000256" key="5">
    <source>
        <dbReference type="ARBA" id="ARBA00022597"/>
    </source>
</evidence>
<evidence type="ECO:0000256" key="2">
    <source>
        <dbReference type="ARBA" id="ARBA00009450"/>
    </source>
</evidence>
<dbReference type="PANTHER" id="PTHR33619:SF3">
    <property type="entry name" value="POLYSACCHARIDE EXPORT PROTEIN GFCE-RELATED"/>
    <property type="match status" value="1"/>
</dbReference>
<dbReference type="InterPro" id="IPR049712">
    <property type="entry name" value="Poly_export"/>
</dbReference>
<reference evidence="18 19" key="1">
    <citation type="journal article" date="2019" name="Nat. Microbiol.">
        <title>Mediterranean grassland soil C-N compound turnover is dependent on rainfall and depth, and is mediated by genomically divergent microorganisms.</title>
        <authorList>
            <person name="Diamond S."/>
            <person name="Andeer P.F."/>
            <person name="Li Z."/>
            <person name="Crits-Christoph A."/>
            <person name="Burstein D."/>
            <person name="Anantharaman K."/>
            <person name="Lane K.R."/>
            <person name="Thomas B.C."/>
            <person name="Pan C."/>
            <person name="Northen T.R."/>
            <person name="Banfield J.F."/>
        </authorList>
    </citation>
    <scope>NUCLEOTIDE SEQUENCE [LARGE SCALE GENOMIC DNA]</scope>
    <source>
        <strain evidence="18">WS_6</strain>
    </source>
</reference>
<dbReference type="GO" id="GO:0015288">
    <property type="term" value="F:porin activity"/>
    <property type="evidence" value="ECO:0007669"/>
    <property type="project" value="UniProtKB-KW"/>
</dbReference>
<dbReference type="GO" id="GO:0006811">
    <property type="term" value="P:monoatomic ion transport"/>
    <property type="evidence" value="ECO:0007669"/>
    <property type="project" value="UniProtKB-KW"/>
</dbReference>
<feature type="domain" description="Polysaccharide export protein N-terminal" evidence="15">
    <location>
        <begin position="45"/>
        <end position="119"/>
    </location>
</feature>
<dbReference type="Pfam" id="PF10531">
    <property type="entry name" value="SLBB"/>
    <property type="match status" value="1"/>
</dbReference>
<keyword evidence="5" id="KW-0762">Sugar transport</keyword>
<organism evidence="18 19">
    <name type="scientific">Eiseniibacteriota bacterium</name>
    <dbReference type="NCBI Taxonomy" id="2212470"/>
    <lineage>
        <taxon>Bacteria</taxon>
        <taxon>Candidatus Eiseniibacteriota</taxon>
    </lineage>
</organism>
<dbReference type="Gene3D" id="3.30.1950.10">
    <property type="entry name" value="wza like domain"/>
    <property type="match status" value="1"/>
</dbReference>
<keyword evidence="12" id="KW-0564">Palmitate</keyword>
<evidence type="ECO:0000256" key="7">
    <source>
        <dbReference type="ARBA" id="ARBA00022729"/>
    </source>
</evidence>
<evidence type="ECO:0000259" key="17">
    <source>
        <dbReference type="Pfam" id="PF22461"/>
    </source>
</evidence>
<evidence type="ECO:0000256" key="6">
    <source>
        <dbReference type="ARBA" id="ARBA00022692"/>
    </source>
</evidence>
<proteinExistence type="inferred from homology"/>
<evidence type="ECO:0000259" key="16">
    <source>
        <dbReference type="Pfam" id="PF10531"/>
    </source>
</evidence>
<dbReference type="GO" id="GO:0046930">
    <property type="term" value="C:pore complex"/>
    <property type="evidence" value="ECO:0007669"/>
    <property type="project" value="UniProtKB-KW"/>
</dbReference>
<keyword evidence="9" id="KW-0406">Ion transport</keyword>
<dbReference type="PANTHER" id="PTHR33619">
    <property type="entry name" value="POLYSACCHARIDE EXPORT PROTEIN GFCE-RELATED"/>
    <property type="match status" value="1"/>
</dbReference>
<comment type="subcellular location">
    <subcellularLocation>
        <location evidence="1">Cell outer membrane</location>
        <topology evidence="1">Multi-pass membrane protein</topology>
    </subcellularLocation>
</comment>
<evidence type="ECO:0000256" key="4">
    <source>
        <dbReference type="ARBA" id="ARBA00022452"/>
    </source>
</evidence>
<evidence type="ECO:0000256" key="1">
    <source>
        <dbReference type="ARBA" id="ARBA00004571"/>
    </source>
</evidence>
<comment type="caution">
    <text evidence="18">The sequence shown here is derived from an EMBL/GenBank/DDBJ whole genome shotgun (WGS) entry which is preliminary data.</text>
</comment>
<keyword evidence="4" id="KW-1134">Transmembrane beta strand</keyword>
<dbReference type="AlphaFoldDB" id="A0A538TBL7"/>
<evidence type="ECO:0000256" key="13">
    <source>
        <dbReference type="ARBA" id="ARBA00023237"/>
    </source>
</evidence>
<evidence type="ECO:0000259" key="15">
    <source>
        <dbReference type="Pfam" id="PF02563"/>
    </source>
</evidence>
<feature type="domain" description="SLBB" evidence="17">
    <location>
        <begin position="221"/>
        <end position="301"/>
    </location>
</feature>
<keyword evidence="14" id="KW-0449">Lipoprotein</keyword>
<dbReference type="GO" id="GO:0009279">
    <property type="term" value="C:cell outer membrane"/>
    <property type="evidence" value="ECO:0007669"/>
    <property type="project" value="UniProtKB-SubCell"/>
</dbReference>
<keyword evidence="3" id="KW-0813">Transport</keyword>
<keyword evidence="6" id="KW-0812">Transmembrane</keyword>
<keyword evidence="11" id="KW-0472">Membrane</keyword>
<keyword evidence="8" id="KW-0625">Polysaccharide transport</keyword>
<name>A0A538TBL7_UNCEI</name>
<sequence length="334" mass="34652">MRRNPTILAVTGLGAAPGFGFRFLSGLVALALIVLGPEPLTQASAAEELRIGPGDVVNVVVAGRTDLTGKYTVGADGQLFLPLVGGVDAKGKTARELSADLSRRLSVFDRDITRVDVSIAQSLSLNILVLGAVTRPGKYAFAKLPNIWEAIGEAGGPVEDAVLSAVEIIPGDPSSGRGVVVVNVESALREGRLDQLSQVKPGDTIRVPRQSSTSVALTPNTVFVFGAVVRPGMLNLERGGDLIGALARSGGPSPDASLSNIEIVRKSGAQTIPLKANLREYLGKGNTSGNPLLRPGDAIFVPHIRPGGSGWANAVRTIMPLATLAVSIVAISRR</sequence>
<protein>
    <recommendedName>
        <fullName evidence="20">Soluble ligand binding domain-containing protein</fullName>
    </recommendedName>
</protein>
<dbReference type="Proteomes" id="UP000316852">
    <property type="component" value="Unassembled WGS sequence"/>
</dbReference>
<evidence type="ECO:0008006" key="20">
    <source>
        <dbReference type="Google" id="ProtNLM"/>
    </source>
</evidence>
<evidence type="ECO:0000256" key="12">
    <source>
        <dbReference type="ARBA" id="ARBA00023139"/>
    </source>
</evidence>
<evidence type="ECO:0000256" key="3">
    <source>
        <dbReference type="ARBA" id="ARBA00022448"/>
    </source>
</evidence>
<keyword evidence="13" id="KW-0998">Cell outer membrane</keyword>
<evidence type="ECO:0000256" key="14">
    <source>
        <dbReference type="ARBA" id="ARBA00023288"/>
    </source>
</evidence>
<evidence type="ECO:0000256" key="11">
    <source>
        <dbReference type="ARBA" id="ARBA00023136"/>
    </source>
</evidence>
<dbReference type="InterPro" id="IPR054765">
    <property type="entry name" value="SLBB_dom"/>
</dbReference>
<dbReference type="InterPro" id="IPR003715">
    <property type="entry name" value="Poly_export_N"/>
</dbReference>
<evidence type="ECO:0000313" key="18">
    <source>
        <dbReference type="EMBL" id="TMQ61020.1"/>
    </source>
</evidence>
<feature type="domain" description="Soluble ligand binding" evidence="16">
    <location>
        <begin position="129"/>
        <end position="173"/>
    </location>
</feature>
<dbReference type="EMBL" id="VBOW01000001">
    <property type="protein sequence ID" value="TMQ61020.1"/>
    <property type="molecule type" value="Genomic_DNA"/>
</dbReference>
<keyword evidence="10" id="KW-0626">Porin</keyword>
<gene>
    <name evidence="18" type="ORF">E6K76_00050</name>
</gene>
<evidence type="ECO:0000256" key="9">
    <source>
        <dbReference type="ARBA" id="ARBA00023065"/>
    </source>
</evidence>
<comment type="similarity">
    <text evidence="2">Belongs to the BexD/CtrA/VexA family.</text>
</comment>
<evidence type="ECO:0000256" key="10">
    <source>
        <dbReference type="ARBA" id="ARBA00023114"/>
    </source>
</evidence>
<dbReference type="GO" id="GO:0015159">
    <property type="term" value="F:polysaccharide transmembrane transporter activity"/>
    <property type="evidence" value="ECO:0007669"/>
    <property type="project" value="InterPro"/>
</dbReference>
<dbReference type="Pfam" id="PF22461">
    <property type="entry name" value="SLBB_2"/>
    <property type="match status" value="1"/>
</dbReference>
<evidence type="ECO:0000256" key="8">
    <source>
        <dbReference type="ARBA" id="ARBA00023047"/>
    </source>
</evidence>
<keyword evidence="7" id="KW-0732">Signal</keyword>
<evidence type="ECO:0000313" key="19">
    <source>
        <dbReference type="Proteomes" id="UP000316852"/>
    </source>
</evidence>
<accession>A0A538TBL7</accession>